<dbReference type="InterPro" id="IPR036291">
    <property type="entry name" value="NAD(P)-bd_dom_sf"/>
</dbReference>
<dbReference type="Proteomes" id="UP000055035">
    <property type="component" value="Unassembled WGS sequence"/>
</dbReference>
<dbReference type="PATRIC" id="fig|456.5.peg.1391"/>
<evidence type="ECO:0000256" key="1">
    <source>
        <dbReference type="ARBA" id="ARBA00022857"/>
    </source>
</evidence>
<dbReference type="InterPro" id="IPR011032">
    <property type="entry name" value="GroES-like_sf"/>
</dbReference>
<dbReference type="Pfam" id="PF08240">
    <property type="entry name" value="ADH_N"/>
    <property type="match status" value="1"/>
</dbReference>
<organism evidence="4 5">
    <name type="scientific">Legionella jordanis</name>
    <dbReference type="NCBI Taxonomy" id="456"/>
    <lineage>
        <taxon>Bacteria</taxon>
        <taxon>Pseudomonadati</taxon>
        <taxon>Pseudomonadota</taxon>
        <taxon>Gammaproteobacteria</taxon>
        <taxon>Legionellales</taxon>
        <taxon>Legionellaceae</taxon>
        <taxon>Legionella</taxon>
    </lineage>
</organism>
<dbReference type="InterPro" id="IPR014189">
    <property type="entry name" value="Quinone_OxRdtase_PIG3"/>
</dbReference>
<dbReference type="SMART" id="SM00829">
    <property type="entry name" value="PKS_ER"/>
    <property type="match status" value="1"/>
</dbReference>
<evidence type="ECO:0000313" key="4">
    <source>
        <dbReference type="EMBL" id="KTD16993.1"/>
    </source>
</evidence>
<accession>A0A0W0VA39</accession>
<dbReference type="CDD" id="cd05276">
    <property type="entry name" value="p53_inducible_oxidoreductase"/>
    <property type="match status" value="1"/>
</dbReference>
<dbReference type="GO" id="GO:0070402">
    <property type="term" value="F:NADPH binding"/>
    <property type="evidence" value="ECO:0007669"/>
    <property type="project" value="TreeGrafter"/>
</dbReference>
<dbReference type="AlphaFoldDB" id="A0A0W0VA39"/>
<dbReference type="InterPro" id="IPR020843">
    <property type="entry name" value="ER"/>
</dbReference>
<dbReference type="PANTHER" id="PTHR48106">
    <property type="entry name" value="QUINONE OXIDOREDUCTASE PIG3-RELATED"/>
    <property type="match status" value="1"/>
</dbReference>
<gene>
    <name evidence="4" type="primary">qor</name>
    <name evidence="4" type="ORF">Ljor_1299</name>
</gene>
<reference evidence="4 5" key="1">
    <citation type="submission" date="2015-11" db="EMBL/GenBank/DDBJ databases">
        <title>Genomic analysis of 38 Legionella species identifies large and diverse effector repertoires.</title>
        <authorList>
            <person name="Burstein D."/>
            <person name="Amaro F."/>
            <person name="Zusman T."/>
            <person name="Lifshitz Z."/>
            <person name="Cohen O."/>
            <person name="Gilbert J.A."/>
            <person name="Pupko T."/>
            <person name="Shuman H.A."/>
            <person name="Segal G."/>
        </authorList>
    </citation>
    <scope>NUCLEOTIDE SEQUENCE [LARGE SCALE GENOMIC DNA]</scope>
    <source>
        <strain evidence="4 5">BL-540</strain>
    </source>
</reference>
<sequence length="321" mass="34935">MRCILIENPGPDSKLVLSQQDKPKCGDDELLVLVKATAVNRADLLQRQGKYPPPAGASLIPGLEIAGEVTEIGANVSRFKPGDAVYGLVAGGAYAEYCCVNQNLAEVIPPAWTYSEAAGLPEALMTAHATVFMLGQLNSGQTLLIHGAGSGIASLAIQMAKLRSASVISTAGTDEKISRAQSWGIQAINYKNEDFENILGPQSVDVVVDFIGGDYFSKHLNVLKPLGRLIQIACMKGYMAEANLLFLMQKRLQINGFVLRSQSLAEKKAIWKSAQQHWQTAILNKHILPIIDSEFDLSEIEQAHRRMKSSEHMGKIIVNIR</sequence>
<dbReference type="EMBL" id="LNYJ01000011">
    <property type="protein sequence ID" value="KTD16993.1"/>
    <property type="molecule type" value="Genomic_DNA"/>
</dbReference>
<protein>
    <submittedName>
        <fullName evidence="4">Quinone oxidoreductase</fullName>
    </submittedName>
</protein>
<dbReference type="Gene3D" id="3.90.180.10">
    <property type="entry name" value="Medium-chain alcohol dehydrogenases, catalytic domain"/>
    <property type="match status" value="1"/>
</dbReference>
<evidence type="ECO:0000313" key="5">
    <source>
        <dbReference type="Proteomes" id="UP000055035"/>
    </source>
</evidence>
<dbReference type="GO" id="GO:0016651">
    <property type="term" value="F:oxidoreductase activity, acting on NAD(P)H"/>
    <property type="evidence" value="ECO:0007669"/>
    <property type="project" value="TreeGrafter"/>
</dbReference>
<dbReference type="Gene3D" id="3.40.50.720">
    <property type="entry name" value="NAD(P)-binding Rossmann-like Domain"/>
    <property type="match status" value="1"/>
</dbReference>
<keyword evidence="2" id="KW-0560">Oxidoreductase</keyword>
<dbReference type="OrthoDB" id="9785812at2"/>
<comment type="caution">
    <text evidence="4">The sequence shown here is derived from an EMBL/GenBank/DDBJ whole genome shotgun (WGS) entry which is preliminary data.</text>
</comment>
<dbReference type="PANTHER" id="PTHR48106:SF8">
    <property type="entry name" value="OS02G0805600 PROTEIN"/>
    <property type="match status" value="1"/>
</dbReference>
<proteinExistence type="predicted"/>
<keyword evidence="1" id="KW-0521">NADP</keyword>
<dbReference type="InterPro" id="IPR013154">
    <property type="entry name" value="ADH-like_N"/>
</dbReference>
<feature type="domain" description="Enoyl reductase (ER)" evidence="3">
    <location>
        <begin position="10"/>
        <end position="318"/>
    </location>
</feature>
<dbReference type="SUPFAM" id="SSF51735">
    <property type="entry name" value="NAD(P)-binding Rossmann-fold domains"/>
    <property type="match status" value="1"/>
</dbReference>
<dbReference type="SUPFAM" id="SSF50129">
    <property type="entry name" value="GroES-like"/>
    <property type="match status" value="1"/>
</dbReference>
<name>A0A0W0VA39_9GAMM</name>
<dbReference type="STRING" id="456.Ljor_1299"/>
<dbReference type="NCBIfam" id="TIGR02824">
    <property type="entry name" value="quinone_pig3"/>
    <property type="match status" value="1"/>
</dbReference>
<dbReference type="RefSeq" id="WP_058470796.1">
    <property type="nucleotide sequence ID" value="NZ_CAAAIC010000003.1"/>
</dbReference>
<dbReference type="Pfam" id="PF13602">
    <property type="entry name" value="ADH_zinc_N_2"/>
    <property type="match status" value="1"/>
</dbReference>
<evidence type="ECO:0000259" key="3">
    <source>
        <dbReference type="SMART" id="SM00829"/>
    </source>
</evidence>
<evidence type="ECO:0000256" key="2">
    <source>
        <dbReference type="ARBA" id="ARBA00023002"/>
    </source>
</evidence>
<keyword evidence="5" id="KW-1185">Reference proteome</keyword>